<comment type="caution">
    <text evidence="4">The sequence shown here is derived from an EMBL/GenBank/DDBJ whole genome shotgun (WGS) entry which is preliminary data.</text>
</comment>
<keyword evidence="5" id="KW-1185">Reference proteome</keyword>
<evidence type="ECO:0000313" key="4">
    <source>
        <dbReference type="EMBL" id="KAF2155241.1"/>
    </source>
</evidence>
<keyword evidence="3" id="KW-0732">Signal</keyword>
<feature type="region of interest" description="Disordered" evidence="1">
    <location>
        <begin position="252"/>
        <end position="316"/>
    </location>
</feature>
<feature type="compositionally biased region" description="Basic and acidic residues" evidence="1">
    <location>
        <begin position="307"/>
        <end position="316"/>
    </location>
</feature>
<dbReference type="Proteomes" id="UP000799439">
    <property type="component" value="Unassembled WGS sequence"/>
</dbReference>
<feature type="compositionally biased region" description="Low complexity" evidence="1">
    <location>
        <begin position="181"/>
        <end position="195"/>
    </location>
</feature>
<protein>
    <recommendedName>
        <fullName evidence="6">Mid2 domain-containing protein</fullName>
    </recommendedName>
</protein>
<keyword evidence="2" id="KW-1133">Transmembrane helix</keyword>
<evidence type="ECO:0000256" key="3">
    <source>
        <dbReference type="SAM" id="SignalP"/>
    </source>
</evidence>
<dbReference type="EMBL" id="ML996083">
    <property type="protein sequence ID" value="KAF2155241.1"/>
    <property type="molecule type" value="Genomic_DNA"/>
</dbReference>
<keyword evidence="2" id="KW-0472">Membrane</keyword>
<reference evidence="4" key="1">
    <citation type="journal article" date="2020" name="Stud. Mycol.">
        <title>101 Dothideomycetes genomes: a test case for predicting lifestyles and emergence of pathogens.</title>
        <authorList>
            <person name="Haridas S."/>
            <person name="Albert R."/>
            <person name="Binder M."/>
            <person name="Bloem J."/>
            <person name="Labutti K."/>
            <person name="Salamov A."/>
            <person name="Andreopoulos B."/>
            <person name="Baker S."/>
            <person name="Barry K."/>
            <person name="Bills G."/>
            <person name="Bluhm B."/>
            <person name="Cannon C."/>
            <person name="Castanera R."/>
            <person name="Culley D."/>
            <person name="Daum C."/>
            <person name="Ezra D."/>
            <person name="Gonzalez J."/>
            <person name="Henrissat B."/>
            <person name="Kuo A."/>
            <person name="Liang C."/>
            <person name="Lipzen A."/>
            <person name="Lutzoni F."/>
            <person name="Magnuson J."/>
            <person name="Mondo S."/>
            <person name="Nolan M."/>
            <person name="Ohm R."/>
            <person name="Pangilinan J."/>
            <person name="Park H.-J."/>
            <person name="Ramirez L."/>
            <person name="Alfaro M."/>
            <person name="Sun H."/>
            <person name="Tritt A."/>
            <person name="Yoshinaga Y."/>
            <person name="Zwiers L.-H."/>
            <person name="Turgeon B."/>
            <person name="Goodwin S."/>
            <person name="Spatafora J."/>
            <person name="Crous P."/>
            <person name="Grigoriev I."/>
        </authorList>
    </citation>
    <scope>NUCLEOTIDE SEQUENCE</scope>
    <source>
        <strain evidence="4">CBS 260.36</strain>
    </source>
</reference>
<gene>
    <name evidence="4" type="ORF">K461DRAFT_266539</name>
</gene>
<feature type="region of interest" description="Disordered" evidence="1">
    <location>
        <begin position="181"/>
        <end position="204"/>
    </location>
</feature>
<evidence type="ECO:0000256" key="1">
    <source>
        <dbReference type="SAM" id="MobiDB-lite"/>
    </source>
</evidence>
<accession>A0A9P4J5Y3</accession>
<evidence type="ECO:0000313" key="5">
    <source>
        <dbReference type="Proteomes" id="UP000799439"/>
    </source>
</evidence>
<evidence type="ECO:0000256" key="2">
    <source>
        <dbReference type="SAM" id="Phobius"/>
    </source>
</evidence>
<feature type="transmembrane region" description="Helical" evidence="2">
    <location>
        <begin position="208"/>
        <end position="232"/>
    </location>
</feature>
<sequence>MFAMVCLTPRVLVVTIGLALLANEAAAVCYRPNGTIQVSDYNPCYASLPNSFCCATQKGVTEGDPTDHDNCLPNGLCQYIGGTTDRVYEYWREGCTNSSWPSEWCLTGVCTSENLDYTEGNYQLTPCDNTPASRTWCCGQNNTACCGKGAPNEITLAPTLKGYAALSTTLSSSATSSTVPASSSSLAGSASASSTPVGTNGPSGSSKIGIGVGVGVGVVALIIFSATLFLLYRRRREKRLVDESVNLPAYRYDAKHDTPGGSRDVNGLSELETGPERERAELQTPFLGTEMDAQSPPVELEAAVPTKQERKDSSET</sequence>
<feature type="chain" id="PRO_5040308549" description="Mid2 domain-containing protein" evidence="3">
    <location>
        <begin position="28"/>
        <end position="316"/>
    </location>
</feature>
<proteinExistence type="predicted"/>
<feature type="signal peptide" evidence="3">
    <location>
        <begin position="1"/>
        <end position="27"/>
    </location>
</feature>
<dbReference type="AlphaFoldDB" id="A0A9P4J5Y3"/>
<keyword evidence="2" id="KW-0812">Transmembrane</keyword>
<evidence type="ECO:0008006" key="6">
    <source>
        <dbReference type="Google" id="ProtNLM"/>
    </source>
</evidence>
<name>A0A9P4J5Y3_9PEZI</name>
<dbReference type="OrthoDB" id="5215637at2759"/>
<organism evidence="4 5">
    <name type="scientific">Myriangium duriaei CBS 260.36</name>
    <dbReference type="NCBI Taxonomy" id="1168546"/>
    <lineage>
        <taxon>Eukaryota</taxon>
        <taxon>Fungi</taxon>
        <taxon>Dikarya</taxon>
        <taxon>Ascomycota</taxon>
        <taxon>Pezizomycotina</taxon>
        <taxon>Dothideomycetes</taxon>
        <taxon>Dothideomycetidae</taxon>
        <taxon>Myriangiales</taxon>
        <taxon>Myriangiaceae</taxon>
        <taxon>Myriangium</taxon>
    </lineage>
</organism>